<dbReference type="EMBL" id="CP073587">
    <property type="protein sequence ID" value="QUN07320.1"/>
    <property type="molecule type" value="Genomic_DNA"/>
</dbReference>
<dbReference type="Proteomes" id="UP000679575">
    <property type="component" value="Chromosome"/>
</dbReference>
<dbReference type="InterPro" id="IPR010393">
    <property type="entry name" value="DUF991_YecM-like"/>
</dbReference>
<accession>A0ABX7YX02</accession>
<dbReference type="RefSeq" id="WP_212596321.1">
    <property type="nucleotide sequence ID" value="NZ_CP073587.1"/>
</dbReference>
<gene>
    <name evidence="1" type="ORF">KDN34_07885</name>
</gene>
<organism evidence="1 2">
    <name type="scientific">Shewanella yunxiaonensis</name>
    <dbReference type="NCBI Taxonomy" id="2829809"/>
    <lineage>
        <taxon>Bacteria</taxon>
        <taxon>Pseudomonadati</taxon>
        <taxon>Pseudomonadota</taxon>
        <taxon>Gammaproteobacteria</taxon>
        <taxon>Alteromonadales</taxon>
        <taxon>Shewanellaceae</taxon>
        <taxon>Shewanella</taxon>
    </lineage>
</organism>
<dbReference type="PANTHER" id="PTHR37519">
    <property type="match status" value="1"/>
</dbReference>
<evidence type="ECO:0000313" key="2">
    <source>
        <dbReference type="Proteomes" id="UP000679575"/>
    </source>
</evidence>
<dbReference type="Gene3D" id="3.10.180.10">
    <property type="entry name" value="2,3-Dihydroxybiphenyl 1,2-Dioxygenase, domain 1"/>
    <property type="match status" value="1"/>
</dbReference>
<name>A0ABX7YX02_9GAMM</name>
<keyword evidence="2" id="KW-1185">Reference proteome</keyword>
<dbReference type="Pfam" id="PF06185">
    <property type="entry name" value="YecM"/>
    <property type="match status" value="1"/>
</dbReference>
<proteinExistence type="predicted"/>
<dbReference type="SUPFAM" id="SSF54593">
    <property type="entry name" value="Glyoxalase/Bleomycin resistance protein/Dihydroxybiphenyl dioxygenase"/>
    <property type="match status" value="1"/>
</dbReference>
<dbReference type="PANTHER" id="PTHR37519:SF1">
    <property type="entry name" value="DIHYDROXYBIPHENYL DIOXYGENASE DOMAIN-CONTAINING PROTEIN"/>
    <property type="match status" value="1"/>
</dbReference>
<reference evidence="1 2" key="1">
    <citation type="submission" date="2021-04" db="EMBL/GenBank/DDBJ databases">
        <title>Novel species identification of genus Shewanella.</title>
        <authorList>
            <person name="Liu G."/>
        </authorList>
    </citation>
    <scope>NUCLEOTIDE SEQUENCE [LARGE SCALE GENOMIC DNA]</scope>
    <source>
        <strain evidence="1 2">FJAT-54481</strain>
    </source>
</reference>
<sequence length="192" mass="21806">MDKVIDYKTLMASYSDFSRDILSFVKQLGLNVLHECDHLALRVNSVALADELRDHFLQHGTLISDKQINGRPILLIRLQQPMSIGHYQIPYLELPYPKETNDRNQGWEHIELVLPCHAETCEALQQVLFATVPNLETSLNKNPQISIKFSSPAGADERLANPTIAFKFKHLCVKVHPHSIETIINSEKADID</sequence>
<dbReference type="NCBIfam" id="NF008683">
    <property type="entry name" value="PRK11700.1-6"/>
    <property type="match status" value="1"/>
</dbReference>
<evidence type="ECO:0000313" key="1">
    <source>
        <dbReference type="EMBL" id="QUN07320.1"/>
    </source>
</evidence>
<dbReference type="InterPro" id="IPR029068">
    <property type="entry name" value="Glyas_Bleomycin-R_OHBP_Dase"/>
</dbReference>
<protein>
    <submittedName>
        <fullName evidence="1">VOC family protein</fullName>
    </submittedName>
</protein>